<gene>
    <name evidence="2" type="ORF">QIS96_19180</name>
</gene>
<evidence type="ECO:0000313" key="2">
    <source>
        <dbReference type="EMBL" id="MDI3405932.1"/>
    </source>
</evidence>
<name>A0ABT6SCK9_9ACTN</name>
<organism evidence="2 3">
    <name type="scientific">Streptomyces cavernicola</name>
    <dbReference type="NCBI Taxonomy" id="3043613"/>
    <lineage>
        <taxon>Bacteria</taxon>
        <taxon>Bacillati</taxon>
        <taxon>Actinomycetota</taxon>
        <taxon>Actinomycetes</taxon>
        <taxon>Kitasatosporales</taxon>
        <taxon>Streptomycetaceae</taxon>
        <taxon>Streptomyces</taxon>
    </lineage>
</organism>
<feature type="compositionally biased region" description="Basic and acidic residues" evidence="1">
    <location>
        <begin position="49"/>
        <end position="58"/>
    </location>
</feature>
<comment type="caution">
    <text evidence="2">The sequence shown here is derived from an EMBL/GenBank/DDBJ whole genome shotgun (WGS) entry which is preliminary data.</text>
</comment>
<feature type="region of interest" description="Disordered" evidence="1">
    <location>
        <begin position="1"/>
        <end position="58"/>
    </location>
</feature>
<reference evidence="2 3" key="1">
    <citation type="submission" date="2023-05" db="EMBL/GenBank/DDBJ databases">
        <title>Draft genome sequence of Streptomyces sp. B-S-A6 isolated from a cave soil in Thailand.</title>
        <authorList>
            <person name="Chamroensaksri N."/>
            <person name="Muangham S."/>
        </authorList>
    </citation>
    <scope>NUCLEOTIDE SEQUENCE [LARGE SCALE GENOMIC DNA]</scope>
    <source>
        <strain evidence="2 3">B-S-A6</strain>
    </source>
</reference>
<accession>A0ABT6SCK9</accession>
<keyword evidence="3" id="KW-1185">Reference proteome</keyword>
<dbReference type="Proteomes" id="UP001223978">
    <property type="component" value="Unassembled WGS sequence"/>
</dbReference>
<sequence length="58" mass="6165">MAENSNASAEQSAADAAAEQRGHGKHRGQVSVQEAPEHAPAPRGRHRKPSDERHSEAA</sequence>
<feature type="compositionally biased region" description="Low complexity" evidence="1">
    <location>
        <begin position="1"/>
        <end position="19"/>
    </location>
</feature>
<protein>
    <submittedName>
        <fullName evidence="2">Uncharacterized protein</fullName>
    </submittedName>
</protein>
<evidence type="ECO:0000313" key="3">
    <source>
        <dbReference type="Proteomes" id="UP001223978"/>
    </source>
</evidence>
<dbReference type="RefSeq" id="WP_282543867.1">
    <property type="nucleotide sequence ID" value="NZ_JASCIQ010000019.1"/>
</dbReference>
<dbReference type="EMBL" id="JASCIQ010000019">
    <property type="protein sequence ID" value="MDI3405932.1"/>
    <property type="molecule type" value="Genomic_DNA"/>
</dbReference>
<evidence type="ECO:0000256" key="1">
    <source>
        <dbReference type="SAM" id="MobiDB-lite"/>
    </source>
</evidence>
<proteinExistence type="predicted"/>